<dbReference type="Pfam" id="PF10974">
    <property type="entry name" value="DUF2804"/>
    <property type="match status" value="1"/>
</dbReference>
<evidence type="ECO:0000313" key="2">
    <source>
        <dbReference type="Proteomes" id="UP000669060"/>
    </source>
</evidence>
<proteinExistence type="predicted"/>
<reference evidence="1 2" key="1">
    <citation type="submission" date="2020-12" db="EMBL/GenBank/DDBJ databases">
        <title>Pseudomonas schmalbachii sp. nov. isolated from millipede gut.</title>
        <authorList>
            <person name="Shelomi M."/>
        </authorList>
    </citation>
    <scope>NUCLEOTIDE SEQUENCE [LARGE SCALE GENOMIC DNA]</scope>
    <source>
        <strain evidence="1 2">Milli4</strain>
    </source>
</reference>
<dbReference type="PANTHER" id="PTHR35868">
    <property type="entry name" value="DUF2804 DOMAIN-CONTAINING PROTEIN-RELATED"/>
    <property type="match status" value="1"/>
</dbReference>
<dbReference type="EMBL" id="JAELYA010000001">
    <property type="protein sequence ID" value="MBO3274468.1"/>
    <property type="molecule type" value="Genomic_DNA"/>
</dbReference>
<keyword evidence="2" id="KW-1185">Reference proteome</keyword>
<sequence length="337" mass="37685">MTTLARPTTTADPPALCDPRGRLDPAAVGWSVRPHVSCHLSGNYGRRKRWNHWCIVTPDWMLSLTISDVDYVGYGAIYFLDLETGKSVHRSQIRPFGWGCDLPDQPNQSHAFQHDRLTLRFDEQPGRLRITADAPDLGGMPMLMALDVLRPSHLESVNLVVPMGGRNFHACSRQMGLPVTGSIRLGNDTYHCVPGQSFAALDFGRGVWPWKTWWQRAAFAAPGGIAGNFGAGWTEHSELTENALWFGGELLRLQSEVEIRQPEHDELAPWTLGSACGSVDLTFTPRKQHRAFPNLHLAYVDTRQWFGHFDGFLRNAAGARVPVCRALGWIGETHARW</sequence>
<dbReference type="RefSeq" id="WP_208312251.1">
    <property type="nucleotide sequence ID" value="NZ_JAELYA010000001.1"/>
</dbReference>
<name>A0ABS3TMV1_9PSED</name>
<organism evidence="1 2">
    <name type="scientific">Pseudomonas schmalbachii</name>
    <dbReference type="NCBI Taxonomy" id="2816993"/>
    <lineage>
        <taxon>Bacteria</taxon>
        <taxon>Pseudomonadati</taxon>
        <taxon>Pseudomonadota</taxon>
        <taxon>Gammaproteobacteria</taxon>
        <taxon>Pseudomonadales</taxon>
        <taxon>Pseudomonadaceae</taxon>
        <taxon>Pseudomonas</taxon>
    </lineage>
</organism>
<evidence type="ECO:0000313" key="1">
    <source>
        <dbReference type="EMBL" id="MBO3274468.1"/>
    </source>
</evidence>
<dbReference type="InterPro" id="IPR021243">
    <property type="entry name" value="DUF2804"/>
</dbReference>
<comment type="caution">
    <text evidence="1">The sequence shown here is derived from an EMBL/GenBank/DDBJ whole genome shotgun (WGS) entry which is preliminary data.</text>
</comment>
<dbReference type="PANTHER" id="PTHR35868:SF3">
    <property type="entry name" value="DUF2804 DOMAIN-CONTAINING PROTEIN"/>
    <property type="match status" value="1"/>
</dbReference>
<dbReference type="Proteomes" id="UP000669060">
    <property type="component" value="Unassembled WGS sequence"/>
</dbReference>
<protein>
    <submittedName>
        <fullName evidence="1">DUF2804 domain-containing protein</fullName>
    </submittedName>
</protein>
<accession>A0ABS3TMV1</accession>
<gene>
    <name evidence="1" type="ORF">JFY56_04445</name>
</gene>